<sequence>MASERNFTHEEIWDDSALVVSWNNALAEYNASTPPSSIFWCFLLTVKHRNITAFTPKEAQTKPRTVTLGSGSFTDSSLGHPAVPKLKQMAMQHLSQQRKGRSTRASQWTRATKHRTQQPRMPNTPQMRTRYADQTPKMQAVGGGLSGGQPAVPLGPGPGPQVLLGSVQDEELKKLLMSWYYAGYYTGLYEGKQQGLKQAQQQDKSS</sequence>
<evidence type="ECO:0000256" key="6">
    <source>
        <dbReference type="SAM" id="MobiDB-lite"/>
    </source>
</evidence>
<keyword evidence="5" id="KW-0539">Nucleus</keyword>
<evidence type="ECO:0000256" key="2">
    <source>
        <dbReference type="ARBA" id="ARBA00005371"/>
    </source>
</evidence>
<feature type="region of interest" description="Disordered" evidence="6">
    <location>
        <begin position="96"/>
        <end position="127"/>
    </location>
</feature>
<dbReference type="EMBL" id="FO904938">
    <property type="protein sequence ID" value="CDP27196.1"/>
    <property type="molecule type" value="Genomic_DNA"/>
</dbReference>
<proteinExistence type="inferred from homology"/>
<evidence type="ECO:0000256" key="3">
    <source>
        <dbReference type="ARBA" id="ARBA00022664"/>
    </source>
</evidence>
<keyword evidence="3" id="KW-0507">mRNA processing</keyword>
<dbReference type="GO" id="GO:0006397">
    <property type="term" value="P:mRNA processing"/>
    <property type="evidence" value="ECO:0007669"/>
    <property type="project" value="UniProtKB-KW"/>
</dbReference>
<protein>
    <submittedName>
        <fullName evidence="7">Uncharacterized protein</fullName>
    </submittedName>
</protein>
<dbReference type="InParanoid" id="A0A090CG89"/>
<accession>A0A090CG89</accession>
<dbReference type="Proteomes" id="UP000001197">
    <property type="component" value="Chromosome 3"/>
</dbReference>
<dbReference type="AlphaFoldDB" id="A0A090CG89"/>
<comment type="subcellular location">
    <subcellularLocation>
        <location evidence="1">Nucleus</location>
    </subcellularLocation>
</comment>
<evidence type="ECO:0000256" key="4">
    <source>
        <dbReference type="ARBA" id="ARBA00023187"/>
    </source>
</evidence>
<dbReference type="PANTHER" id="PTHR39267">
    <property type="entry name" value="SURVIVAL MOTOR NEURON-LIKE PROTEIN 1"/>
    <property type="match status" value="1"/>
</dbReference>
<dbReference type="GO" id="GO:0008380">
    <property type="term" value="P:RNA splicing"/>
    <property type="evidence" value="ECO:0007669"/>
    <property type="project" value="UniProtKB-KW"/>
</dbReference>
<dbReference type="PANTHER" id="PTHR39267:SF1">
    <property type="entry name" value="SURVIVAL MOTOR NEURON PROTEIN"/>
    <property type="match status" value="1"/>
</dbReference>
<reference evidence="8" key="2">
    <citation type="journal article" date="2014" name="Genetics">
        <title>Maintaining two mating types: Structure of the mating type locus and its role in heterokaryosis in Podospora anserina.</title>
        <authorList>
            <person name="Grognet P."/>
            <person name="Bidard F."/>
            <person name="Kuchly C."/>
            <person name="Tong L.C.H."/>
            <person name="Coppin E."/>
            <person name="Benkhali J.A."/>
            <person name="Couloux A."/>
            <person name="Wincker P."/>
            <person name="Debuchy R."/>
            <person name="Silar P."/>
        </authorList>
    </citation>
    <scope>GENOME REANNOTATION</scope>
    <source>
        <strain evidence="8">S / ATCC MYA-4624 / DSM 980 / FGSC 10383</strain>
    </source>
</reference>
<feature type="compositionally biased region" description="Polar residues" evidence="6">
    <location>
        <begin position="118"/>
        <end position="127"/>
    </location>
</feature>
<organism evidence="7 8">
    <name type="scientific">Podospora anserina (strain S / ATCC MYA-4624 / DSM 980 / FGSC 10383)</name>
    <name type="common">Pleurage anserina</name>
    <dbReference type="NCBI Taxonomy" id="515849"/>
    <lineage>
        <taxon>Eukaryota</taxon>
        <taxon>Fungi</taxon>
        <taxon>Dikarya</taxon>
        <taxon>Ascomycota</taxon>
        <taxon>Pezizomycotina</taxon>
        <taxon>Sordariomycetes</taxon>
        <taxon>Sordariomycetidae</taxon>
        <taxon>Sordariales</taxon>
        <taxon>Podosporaceae</taxon>
        <taxon>Podospora</taxon>
        <taxon>Podospora anserina</taxon>
    </lineage>
</organism>
<keyword evidence="8" id="KW-1185">Reference proteome</keyword>
<keyword evidence="4" id="KW-0508">mRNA splicing</keyword>
<dbReference type="GO" id="GO:0005634">
    <property type="term" value="C:nucleus"/>
    <property type="evidence" value="ECO:0007669"/>
    <property type="project" value="UniProtKB-SubCell"/>
</dbReference>
<dbReference type="InterPro" id="IPR047313">
    <property type="entry name" value="SMN_C"/>
</dbReference>
<dbReference type="Pfam" id="PF20635">
    <property type="entry name" value="SMN_YG-box"/>
    <property type="match status" value="1"/>
</dbReference>
<name>A0A090CG89_PODAN</name>
<evidence type="ECO:0000256" key="5">
    <source>
        <dbReference type="ARBA" id="ARBA00023242"/>
    </source>
</evidence>
<evidence type="ECO:0000313" key="7">
    <source>
        <dbReference type="EMBL" id="CDP27196.1"/>
    </source>
</evidence>
<dbReference type="CDD" id="cd22852">
    <property type="entry name" value="SMN_C"/>
    <property type="match status" value="1"/>
</dbReference>
<evidence type="ECO:0000256" key="1">
    <source>
        <dbReference type="ARBA" id="ARBA00004123"/>
    </source>
</evidence>
<reference evidence="7 8" key="1">
    <citation type="journal article" date="2008" name="Genome Biol.">
        <title>The genome sequence of the model ascomycete fungus Podospora anserina.</title>
        <authorList>
            <person name="Espagne E."/>
            <person name="Lespinet O."/>
            <person name="Malagnac F."/>
            <person name="Da Silva C."/>
            <person name="Jaillon O."/>
            <person name="Porcel B.M."/>
            <person name="Couloux A."/>
            <person name="Aury J.-M."/>
            <person name="Segurens B."/>
            <person name="Poulain J."/>
            <person name="Anthouard V."/>
            <person name="Grossetete S."/>
            <person name="Khalili H."/>
            <person name="Coppin E."/>
            <person name="Dequard-Chablat M."/>
            <person name="Picard M."/>
            <person name="Contamine V."/>
            <person name="Arnaise S."/>
            <person name="Bourdais A."/>
            <person name="Berteaux-Lecellier V."/>
            <person name="Gautheret D."/>
            <person name="de Vries R.P."/>
            <person name="Battaglia E."/>
            <person name="Coutinho P.M."/>
            <person name="Danchin E.G.J."/>
            <person name="Henrissat B."/>
            <person name="El Khoury R."/>
            <person name="Sainsard-Chanet A."/>
            <person name="Boivin A."/>
            <person name="Pinan-Lucarre B."/>
            <person name="Sellem C.H."/>
            <person name="Debuchy R."/>
            <person name="Wincker P."/>
            <person name="Weissenbach J."/>
            <person name="Silar P."/>
        </authorList>
    </citation>
    <scope>NUCLEOTIDE SEQUENCE [LARGE SCALE GENOMIC DNA]</scope>
    <source>
        <strain evidence="8">S / ATCC MYA-4624 / DSM 980 / FGSC 10383</strain>
    </source>
</reference>
<dbReference type="STRING" id="515849.A0A090CG89"/>
<evidence type="ECO:0000313" key="8">
    <source>
        <dbReference type="Proteomes" id="UP000001197"/>
    </source>
</evidence>
<dbReference type="CDD" id="cd22851">
    <property type="entry name" value="SMN_N"/>
    <property type="match status" value="1"/>
</dbReference>
<comment type="similarity">
    <text evidence="2">Belongs to the SMN family.</text>
</comment>
<dbReference type="InterPro" id="IPR040424">
    <property type="entry name" value="Smn1"/>
</dbReference>